<evidence type="ECO:0000313" key="1">
    <source>
        <dbReference type="EMBL" id="CAG8692915.1"/>
    </source>
</evidence>
<feature type="non-terminal residue" evidence="1">
    <location>
        <position position="1"/>
    </location>
</feature>
<reference evidence="1" key="1">
    <citation type="submission" date="2021-06" db="EMBL/GenBank/DDBJ databases">
        <authorList>
            <person name="Kallberg Y."/>
            <person name="Tangrot J."/>
            <person name="Rosling A."/>
        </authorList>
    </citation>
    <scope>NUCLEOTIDE SEQUENCE</scope>
    <source>
        <strain evidence="1">IL203A</strain>
    </source>
</reference>
<dbReference type="Proteomes" id="UP000789702">
    <property type="component" value="Unassembled WGS sequence"/>
</dbReference>
<gene>
    <name evidence="1" type="ORF">DHETER_LOCUS11347</name>
</gene>
<comment type="caution">
    <text evidence="1">The sequence shown here is derived from an EMBL/GenBank/DDBJ whole genome shotgun (WGS) entry which is preliminary data.</text>
</comment>
<evidence type="ECO:0000313" key="2">
    <source>
        <dbReference type="Proteomes" id="UP000789702"/>
    </source>
</evidence>
<proteinExistence type="predicted"/>
<protein>
    <submittedName>
        <fullName evidence="1">10022_t:CDS:1</fullName>
    </submittedName>
</protein>
<dbReference type="EMBL" id="CAJVPU010024575">
    <property type="protein sequence ID" value="CAG8692915.1"/>
    <property type="molecule type" value="Genomic_DNA"/>
</dbReference>
<keyword evidence="2" id="KW-1185">Reference proteome</keyword>
<name>A0ACA9P8W3_9GLOM</name>
<accession>A0ACA9P8W3</accession>
<feature type="non-terminal residue" evidence="1">
    <location>
        <position position="179"/>
    </location>
</feature>
<organism evidence="1 2">
    <name type="scientific">Dentiscutata heterogama</name>
    <dbReference type="NCBI Taxonomy" id="1316150"/>
    <lineage>
        <taxon>Eukaryota</taxon>
        <taxon>Fungi</taxon>
        <taxon>Fungi incertae sedis</taxon>
        <taxon>Mucoromycota</taxon>
        <taxon>Glomeromycotina</taxon>
        <taxon>Glomeromycetes</taxon>
        <taxon>Diversisporales</taxon>
        <taxon>Gigasporaceae</taxon>
        <taxon>Dentiscutata</taxon>
    </lineage>
</organism>
<sequence length="179" mass="21193">NTQLINAASKDVKEISLNNKFAENNNPKNFYNCEKEYYNAKDENEVVKELLKTNEHKKILLDKKYNHFGASFKNNHWVLIFGQLYAKEEIDVNLLLKYTNEERVKLGLKKLVLNRKKIYDHIGDARKKIPGIYWVENLGRNYENEKEAIQSWMGSQGHREQIIFEDHIYFGAALKNDIW</sequence>